<evidence type="ECO:0000256" key="1">
    <source>
        <dbReference type="SAM" id="Phobius"/>
    </source>
</evidence>
<keyword evidence="1" id="KW-0812">Transmembrane</keyword>
<evidence type="ECO:0000313" key="3">
    <source>
        <dbReference type="Proteomes" id="UP000192660"/>
    </source>
</evidence>
<dbReference type="EMBL" id="FWWY01000001">
    <property type="protein sequence ID" value="SMC05114.1"/>
    <property type="molecule type" value="Genomic_DNA"/>
</dbReference>
<protein>
    <recommendedName>
        <fullName evidence="4">Flp family type IVb pilin</fullName>
    </recommendedName>
</protein>
<accession>A0A1W1WFP1</accession>
<feature type="transmembrane region" description="Helical" evidence="1">
    <location>
        <begin position="26"/>
        <end position="46"/>
    </location>
</feature>
<keyword evidence="1" id="KW-1133">Transmembrane helix</keyword>
<dbReference type="Proteomes" id="UP000192660">
    <property type="component" value="Unassembled WGS sequence"/>
</dbReference>
<organism evidence="2 3">
    <name type="scientific">Sulfobacillus thermosulfidooxidans (strain DSM 9293 / VKM B-1269 / AT-1)</name>
    <dbReference type="NCBI Taxonomy" id="929705"/>
    <lineage>
        <taxon>Bacteria</taxon>
        <taxon>Bacillati</taxon>
        <taxon>Bacillota</taxon>
        <taxon>Clostridia</taxon>
        <taxon>Eubacteriales</taxon>
        <taxon>Clostridiales Family XVII. Incertae Sedis</taxon>
        <taxon>Sulfobacillus</taxon>
    </lineage>
</organism>
<sequence length="59" mass="6423">MANLQAFLMALFTRFKDKDGQALVEYALILALIAVVVIVALHLRVFHNSKPATPKGSVA</sequence>
<gene>
    <name evidence="2" type="ORF">SAMN00768000_2033</name>
</gene>
<keyword evidence="1" id="KW-0472">Membrane</keyword>
<dbReference type="RefSeq" id="WP_084661484.1">
    <property type="nucleotide sequence ID" value="NZ_FWWY01000001.1"/>
</dbReference>
<evidence type="ECO:0008006" key="4">
    <source>
        <dbReference type="Google" id="ProtNLM"/>
    </source>
</evidence>
<reference evidence="3" key="1">
    <citation type="submission" date="2017-04" db="EMBL/GenBank/DDBJ databases">
        <authorList>
            <person name="Varghese N."/>
            <person name="Submissions S."/>
        </authorList>
    </citation>
    <scope>NUCLEOTIDE SEQUENCE [LARGE SCALE GENOMIC DNA]</scope>
    <source>
        <strain evidence="3">DSM 9293</strain>
    </source>
</reference>
<dbReference type="AlphaFoldDB" id="A0A1W1WFP1"/>
<keyword evidence="3" id="KW-1185">Reference proteome</keyword>
<evidence type="ECO:0000313" key="2">
    <source>
        <dbReference type="EMBL" id="SMC05114.1"/>
    </source>
</evidence>
<proteinExistence type="predicted"/>
<dbReference type="STRING" id="28034.BFX07_14890"/>
<name>A0A1W1WFP1_SULTA</name>